<protein>
    <submittedName>
        <fullName evidence="2">Uncharacterized protein</fullName>
    </submittedName>
</protein>
<comment type="caution">
    <text evidence="2">The sequence shown here is derived from an EMBL/GenBank/DDBJ whole genome shotgun (WGS) entry which is preliminary data.</text>
</comment>
<accession>A0A9N8F031</accession>
<dbReference type="AlphaFoldDB" id="A0A9N8F031"/>
<feature type="compositionally biased region" description="Basic and acidic residues" evidence="1">
    <location>
        <begin position="377"/>
        <end position="386"/>
    </location>
</feature>
<reference evidence="2" key="1">
    <citation type="submission" date="2020-06" db="EMBL/GenBank/DDBJ databases">
        <authorList>
            <consortium name="Plant Systems Biology data submission"/>
        </authorList>
    </citation>
    <scope>NUCLEOTIDE SEQUENCE</scope>
    <source>
        <strain evidence="2">D6</strain>
    </source>
</reference>
<dbReference type="EMBL" id="CAICTM010003342">
    <property type="protein sequence ID" value="CAB9531232.1"/>
    <property type="molecule type" value="Genomic_DNA"/>
</dbReference>
<sequence length="453" mass="51572">MASVPAIVKQEIINVIAIHGRETVYQSRSEGATKEQQYAMLNNSYHGAENHMPLLETFLYGRPPYNVAFTSHDIQNNREGNDIRKNLRQEFMLELKDVLHCQTGQSYMVHERGFTKEALMYSTGTRLIDGRNLTDRAGKVQANYKHAHRFFLQYNDNNKEQDNPSGKKIEDMLLYVRKKMFAFLKGCRDTSGLKNKKDQGKLSLSALNPDNEGIEKKGRKTARKEEAEEKKAQREAGIGGYIPPEYVRGVPLQAKANAALMEQRQWQEERTHARDSWFIASTEYSQLRKELQDVKKEIADCDSGDDEELASLKQWKSDVLEQMATLRQHKKVLQKRNSEFLLDDKRPKKNAVTAFMQQVGTFNGQTVASAAKVPQTVEERTNKDDASSLGQNSAPRKEVANARDNGKLPEPERLSYNETPTSQQAKGDVINLEDSQSQNEGLSNSTRRLLNSW</sequence>
<evidence type="ECO:0000256" key="1">
    <source>
        <dbReference type="SAM" id="MobiDB-lite"/>
    </source>
</evidence>
<evidence type="ECO:0000313" key="3">
    <source>
        <dbReference type="Proteomes" id="UP001153069"/>
    </source>
</evidence>
<name>A0A9N8F031_9STRA</name>
<feature type="compositionally biased region" description="Basic and acidic residues" evidence="1">
    <location>
        <begin position="395"/>
        <end position="415"/>
    </location>
</feature>
<dbReference type="OrthoDB" id="49538at2759"/>
<proteinExistence type="predicted"/>
<organism evidence="2 3">
    <name type="scientific">Seminavis robusta</name>
    <dbReference type="NCBI Taxonomy" id="568900"/>
    <lineage>
        <taxon>Eukaryota</taxon>
        <taxon>Sar</taxon>
        <taxon>Stramenopiles</taxon>
        <taxon>Ochrophyta</taxon>
        <taxon>Bacillariophyta</taxon>
        <taxon>Bacillariophyceae</taxon>
        <taxon>Bacillariophycidae</taxon>
        <taxon>Naviculales</taxon>
        <taxon>Naviculaceae</taxon>
        <taxon>Seminavis</taxon>
    </lineage>
</organism>
<keyword evidence="3" id="KW-1185">Reference proteome</keyword>
<feature type="region of interest" description="Disordered" evidence="1">
    <location>
        <begin position="372"/>
        <end position="453"/>
    </location>
</feature>
<feature type="compositionally biased region" description="Basic and acidic residues" evidence="1">
    <location>
        <begin position="223"/>
        <end position="234"/>
    </location>
</feature>
<dbReference type="Proteomes" id="UP001153069">
    <property type="component" value="Unassembled WGS sequence"/>
</dbReference>
<feature type="compositionally biased region" description="Polar residues" evidence="1">
    <location>
        <begin position="416"/>
        <end position="425"/>
    </location>
</feature>
<gene>
    <name evidence="2" type="ORF">SEMRO_3344_G347020.1</name>
</gene>
<evidence type="ECO:0000313" key="2">
    <source>
        <dbReference type="EMBL" id="CAB9531232.1"/>
    </source>
</evidence>
<feature type="compositionally biased region" description="Polar residues" evidence="1">
    <location>
        <begin position="433"/>
        <end position="453"/>
    </location>
</feature>
<feature type="region of interest" description="Disordered" evidence="1">
    <location>
        <begin position="198"/>
        <end position="236"/>
    </location>
</feature>